<feature type="compositionally biased region" description="Polar residues" evidence="1">
    <location>
        <begin position="1062"/>
        <end position="1079"/>
    </location>
</feature>
<sequence>MSEKRRYGILPLLGIVLLIFLLMTGTASAAEIEIETGNITIVKNGTFDSLDIKVDGTSAFENISFAEMIIIKQSTPAVETKNIVVVDGNGINEQIQITIENVNISGVTHGTSAFSLQNGANVKLILSGDNILTGGTRKAGLEVPDGCEITISSLDYNAENGKLNATGGNDGGSGIGSNFLEECGIITIKDCRIISTGGPGNNDGGGSGIGSGGGKFKAEDGSTGLISIQNSIVTATGGKSGFGGGGSGIGSGGGRSSSNIDSGAGGSVSTITIEDNCVIYATGGKGGGGGGSGIGSGGGGTNTGGTGCNGGNGGSVDTIMIKENCEIYATGGNPGGVGGNGAGGSGIGTGGGGGGGGGSGGGNGGSVSTIIIEDNCVITTTGGDGMGIDEINGGGSGIGSGGAGVGGNGGLVTSIKISGTGTDIIVVSGGIGRGARESGKSNDGAAANVIIESGNVLILDQPETAKADFKNSNADPVYPISFTVKASAGPNLPNSEIQSGTYSAMTRANAFDRLGSVTLPDTKYYEDGSVTMWLPESIGRDFIFSSGGYKHSTKSVDVAVTTLPFDKHENVELDSFIFGEDLELDNNSIIQDELIITVVNKTHVNIKLKEGTLQQLVTDPISINQKTPETVTSNTVIVNGNGVVLDNPLEIQIDEINVYNSSKSAFSLQNKANVKLILSGDNYLTGGTNSTTKAGQAGLEVPDKCKITISSLDDNPEKGSLTATGGIGDDGQSNSGGGSGIGSNGHESCGIIMIQNSFIISKGGAGNDGGGSGIGSGGGDTSTNAGAADKIIIQNSFVTAIGGSGSYGGGGSGIGSGGGGFGDSGRGGSVTTIIVNDSSVITATGGRGRGSGGSGSGIGSGGGGFGGSGTSGGSITDSINISGTGTDVIVISGGVGRGAPGFGKSNDDEKANVIIESGNVLILNQPSTAKAIFKNSNDDPVSPISFTVTDSDGNGLSGALIKSGDYSATTREDATDRINAAGLASDFDGTLFADGTATLWLPVGEPEFNFSLEDYSSVTNSFEIEESTDSPRVGEMNSVKLALSGNQNGGKGFGNGKVVENETPSQPGQTDSNQSNQGFDNEKDVTDNSQTQEPPEKTSFFIWAVIGGILIICIVAGVYFYRKNK</sequence>
<keyword evidence="4" id="KW-1185">Reference proteome</keyword>
<name>A0A484F491_9EURY</name>
<dbReference type="EMBL" id="SNYS01000009">
    <property type="protein sequence ID" value="TDQ68342.1"/>
    <property type="molecule type" value="Genomic_DNA"/>
</dbReference>
<keyword evidence="2" id="KW-0472">Membrane</keyword>
<protein>
    <submittedName>
        <fullName evidence="3">Uncharacterized protein</fullName>
    </submittedName>
</protein>
<feature type="transmembrane region" description="Helical" evidence="2">
    <location>
        <begin position="1100"/>
        <end position="1121"/>
    </location>
</feature>
<feature type="compositionally biased region" description="Gly residues" evidence="1">
    <location>
        <begin position="246"/>
        <end position="255"/>
    </location>
</feature>
<proteinExistence type="predicted"/>
<keyword evidence="2" id="KW-1133">Transmembrane helix</keyword>
<feature type="region of interest" description="Disordered" evidence="1">
    <location>
        <begin position="844"/>
        <end position="871"/>
    </location>
</feature>
<feature type="region of interest" description="Disordered" evidence="1">
    <location>
        <begin position="1044"/>
        <end position="1094"/>
    </location>
</feature>
<feature type="region of interest" description="Disordered" evidence="1">
    <location>
        <begin position="246"/>
        <end position="265"/>
    </location>
</feature>
<comment type="caution">
    <text evidence="3">The sequence shown here is derived from an EMBL/GenBank/DDBJ whole genome shotgun (WGS) entry which is preliminary data.</text>
</comment>
<feature type="compositionally biased region" description="Gly residues" evidence="1">
    <location>
        <begin position="845"/>
        <end position="871"/>
    </location>
</feature>
<evidence type="ECO:0000313" key="3">
    <source>
        <dbReference type="EMBL" id="TDQ68342.1"/>
    </source>
</evidence>
<feature type="compositionally biased region" description="Gly residues" evidence="1">
    <location>
        <begin position="725"/>
        <end position="742"/>
    </location>
</feature>
<evidence type="ECO:0000256" key="1">
    <source>
        <dbReference type="SAM" id="MobiDB-lite"/>
    </source>
</evidence>
<evidence type="ECO:0000256" key="2">
    <source>
        <dbReference type="SAM" id="Phobius"/>
    </source>
</evidence>
<gene>
    <name evidence="3" type="ORF">C7391_1286</name>
</gene>
<dbReference type="AlphaFoldDB" id="A0A484F491"/>
<accession>A0A484F491</accession>
<reference evidence="3 4" key="1">
    <citation type="submission" date="2019-03" db="EMBL/GenBank/DDBJ databases">
        <title>Genomic Encyclopedia of Type Strains, Phase IV (KMG-IV): sequencing the most valuable type-strain genomes for metagenomic binning, comparative biology and taxonomic classification.</title>
        <authorList>
            <person name="Goeker M."/>
        </authorList>
    </citation>
    <scope>NUCLEOTIDE SEQUENCE [LARGE SCALE GENOMIC DNA]</scope>
    <source>
        <strain evidence="3 4">DSM 13328</strain>
    </source>
</reference>
<feature type="region of interest" description="Disordered" evidence="1">
    <location>
        <begin position="710"/>
        <end position="742"/>
    </location>
</feature>
<organism evidence="3 4">
    <name type="scientific">Methanimicrococcus blatticola</name>
    <dbReference type="NCBI Taxonomy" id="91560"/>
    <lineage>
        <taxon>Archaea</taxon>
        <taxon>Methanobacteriati</taxon>
        <taxon>Methanobacteriota</taxon>
        <taxon>Stenosarchaea group</taxon>
        <taxon>Methanomicrobia</taxon>
        <taxon>Methanosarcinales</taxon>
        <taxon>Methanosarcinaceae</taxon>
        <taxon>Methanimicrococcus</taxon>
    </lineage>
</organism>
<evidence type="ECO:0000313" key="4">
    <source>
        <dbReference type="Proteomes" id="UP000294855"/>
    </source>
</evidence>
<keyword evidence="2" id="KW-0812">Transmembrane</keyword>
<dbReference type="RefSeq" id="WP_208107073.1">
    <property type="nucleotide sequence ID" value="NZ_JAHDUW010000004.1"/>
</dbReference>
<dbReference type="Proteomes" id="UP000294855">
    <property type="component" value="Unassembled WGS sequence"/>
</dbReference>